<proteinExistence type="predicted"/>
<evidence type="ECO:0000256" key="3">
    <source>
        <dbReference type="ARBA" id="ARBA00023163"/>
    </source>
</evidence>
<dbReference type="PANTHER" id="PTHR40661">
    <property type="match status" value="1"/>
</dbReference>
<evidence type="ECO:0000313" key="6">
    <source>
        <dbReference type="Proteomes" id="UP000215767"/>
    </source>
</evidence>
<keyword evidence="2" id="KW-0238">DNA-binding</keyword>
<reference evidence="6" key="1">
    <citation type="submission" date="2017-05" db="EMBL/GenBank/DDBJ databases">
        <title>Complete and WGS of Bordetella genogroups.</title>
        <authorList>
            <person name="Spilker T."/>
            <person name="Lipuma J."/>
        </authorList>
    </citation>
    <scope>NUCLEOTIDE SEQUENCE [LARGE SCALE GENOMIC DNA]</scope>
    <source>
        <strain evidence="6">AU8856</strain>
    </source>
</reference>
<organism evidence="5 6">
    <name type="scientific">Bordetella genomosp. 11</name>
    <dbReference type="NCBI Taxonomy" id="1416808"/>
    <lineage>
        <taxon>Bacteria</taxon>
        <taxon>Pseudomonadati</taxon>
        <taxon>Pseudomonadota</taxon>
        <taxon>Betaproteobacteria</taxon>
        <taxon>Burkholderiales</taxon>
        <taxon>Alcaligenaceae</taxon>
        <taxon>Bordetella</taxon>
    </lineage>
</organism>
<dbReference type="Gene3D" id="2.10.109.10">
    <property type="entry name" value="Umud Fragment, subunit A"/>
    <property type="match status" value="1"/>
</dbReference>
<dbReference type="SUPFAM" id="SSF51306">
    <property type="entry name" value="LexA/Signal peptidase"/>
    <property type="match status" value="1"/>
</dbReference>
<sequence length="249" mass="27638">MPAQPLTPAQLADAARLRQLYEQWKQDRRAAGEAASQEAVAALLGFNSQSSVSQYVNGRIPLNVSALLKFADLLSVKPDDISPDLANEIQRLAAVLPNAKQTIEIDPHADPNLAPIRQVVFKISAGIAGFSVEFTDEDTEEPLFLPRGWLERRDLDPSKLYATRVNGSSMAPGIRDGDVIVVDTSNTSREKDAIVAVNHEGELTVKRLKYEHRRWWLMSDNADQKHYPPVPCGDGTYLLGRVVHLHREI</sequence>
<dbReference type="Gene3D" id="1.10.260.40">
    <property type="entry name" value="lambda repressor-like DNA-binding domains"/>
    <property type="match status" value="1"/>
</dbReference>
<gene>
    <name evidence="5" type="ORF">CAL28_20025</name>
</gene>
<dbReference type="InterPro" id="IPR036286">
    <property type="entry name" value="LexA/Signal_pep-like_sf"/>
</dbReference>
<dbReference type="Pfam" id="PF13560">
    <property type="entry name" value="HTH_31"/>
    <property type="match status" value="1"/>
</dbReference>
<dbReference type="CDD" id="cd06529">
    <property type="entry name" value="S24_LexA-like"/>
    <property type="match status" value="1"/>
</dbReference>
<dbReference type="InterPro" id="IPR001387">
    <property type="entry name" value="Cro/C1-type_HTH"/>
</dbReference>
<evidence type="ECO:0000256" key="1">
    <source>
        <dbReference type="ARBA" id="ARBA00023015"/>
    </source>
</evidence>
<dbReference type="AlphaFoldDB" id="A0A261UKY3"/>
<protein>
    <recommendedName>
        <fullName evidence="4">HTH cro/C1-type domain-containing protein</fullName>
    </recommendedName>
</protein>
<keyword evidence="3" id="KW-0804">Transcription</keyword>
<dbReference type="Proteomes" id="UP000215767">
    <property type="component" value="Unassembled WGS sequence"/>
</dbReference>
<keyword evidence="6" id="KW-1185">Reference proteome</keyword>
<dbReference type="Pfam" id="PF00717">
    <property type="entry name" value="Peptidase_S24"/>
    <property type="match status" value="1"/>
</dbReference>
<evidence type="ECO:0000256" key="2">
    <source>
        <dbReference type="ARBA" id="ARBA00023125"/>
    </source>
</evidence>
<comment type="caution">
    <text evidence="5">The sequence shown here is derived from an EMBL/GenBank/DDBJ whole genome shotgun (WGS) entry which is preliminary data.</text>
</comment>
<dbReference type="SUPFAM" id="SSF47413">
    <property type="entry name" value="lambda repressor-like DNA-binding domains"/>
    <property type="match status" value="1"/>
</dbReference>
<keyword evidence="1" id="KW-0805">Transcription regulation</keyword>
<dbReference type="GO" id="GO:0003677">
    <property type="term" value="F:DNA binding"/>
    <property type="evidence" value="ECO:0007669"/>
    <property type="project" value="UniProtKB-KW"/>
</dbReference>
<accession>A0A261UKY3</accession>
<dbReference type="CDD" id="cd00093">
    <property type="entry name" value="HTH_XRE"/>
    <property type="match status" value="1"/>
</dbReference>
<evidence type="ECO:0000313" key="5">
    <source>
        <dbReference type="EMBL" id="OZI61573.1"/>
    </source>
</evidence>
<dbReference type="PANTHER" id="PTHR40661:SF1">
    <property type="entry name" value="HTH CRO_C1-TYPE DOMAIN-CONTAINING PROTEIN"/>
    <property type="match status" value="1"/>
</dbReference>
<dbReference type="InterPro" id="IPR039418">
    <property type="entry name" value="LexA-like"/>
</dbReference>
<dbReference type="EMBL" id="NEVS01000004">
    <property type="protein sequence ID" value="OZI61573.1"/>
    <property type="molecule type" value="Genomic_DNA"/>
</dbReference>
<dbReference type="PROSITE" id="PS50943">
    <property type="entry name" value="HTH_CROC1"/>
    <property type="match status" value="1"/>
</dbReference>
<feature type="domain" description="HTH cro/C1-type" evidence="4">
    <location>
        <begin position="36"/>
        <end position="81"/>
    </location>
</feature>
<name>A0A261UKY3_9BORD</name>
<evidence type="ECO:0000259" key="4">
    <source>
        <dbReference type="PROSITE" id="PS50943"/>
    </source>
</evidence>
<dbReference type="RefSeq" id="WP_094842976.1">
    <property type="nucleotide sequence ID" value="NZ_NEVS01000004.1"/>
</dbReference>
<dbReference type="InterPro" id="IPR010982">
    <property type="entry name" value="Lambda_DNA-bd_dom_sf"/>
</dbReference>
<dbReference type="OrthoDB" id="5957380at2"/>
<dbReference type="InterPro" id="IPR015927">
    <property type="entry name" value="Peptidase_S24_S26A/B/C"/>
</dbReference>